<dbReference type="AlphaFoldDB" id="A4BN91"/>
<feature type="domain" description="Transposase IS801/IS1294" evidence="1">
    <location>
        <begin position="11"/>
        <end position="46"/>
    </location>
</feature>
<name>A4BN91_9GAMM</name>
<dbReference type="GO" id="GO:0006313">
    <property type="term" value="P:DNA transposition"/>
    <property type="evidence" value="ECO:0007669"/>
    <property type="project" value="InterPro"/>
</dbReference>
<dbReference type="GO" id="GO:0003677">
    <property type="term" value="F:DNA binding"/>
    <property type="evidence" value="ECO:0007669"/>
    <property type="project" value="InterPro"/>
</dbReference>
<reference evidence="2 3" key="1">
    <citation type="submission" date="2006-02" db="EMBL/GenBank/DDBJ databases">
        <authorList>
            <person name="Waterbury J."/>
            <person name="Ferriera S."/>
            <person name="Johnson J."/>
            <person name="Kravitz S."/>
            <person name="Halpern A."/>
            <person name="Remington K."/>
            <person name="Beeson K."/>
            <person name="Tran B."/>
            <person name="Rogers Y.-H."/>
            <person name="Friedman R."/>
            <person name="Venter J.C."/>
        </authorList>
    </citation>
    <scope>NUCLEOTIDE SEQUENCE [LARGE SCALE GENOMIC DNA]</scope>
    <source>
        <strain evidence="2 3">Nb-231</strain>
    </source>
</reference>
<gene>
    <name evidence="2" type="ORF">NB231_09568</name>
</gene>
<evidence type="ECO:0000313" key="3">
    <source>
        <dbReference type="Proteomes" id="UP000003374"/>
    </source>
</evidence>
<proteinExistence type="predicted"/>
<dbReference type="STRING" id="314278.NB231_09568"/>
<dbReference type="InterPro" id="IPR007069">
    <property type="entry name" value="Transposase_32"/>
</dbReference>
<dbReference type="Proteomes" id="UP000003374">
    <property type="component" value="Unassembled WGS sequence"/>
</dbReference>
<dbReference type="EMBL" id="AAOF01000002">
    <property type="protein sequence ID" value="EAR22690.1"/>
    <property type="molecule type" value="Genomic_DNA"/>
</dbReference>
<organism evidence="2 3">
    <name type="scientific">Nitrococcus mobilis Nb-231</name>
    <dbReference type="NCBI Taxonomy" id="314278"/>
    <lineage>
        <taxon>Bacteria</taxon>
        <taxon>Pseudomonadati</taxon>
        <taxon>Pseudomonadota</taxon>
        <taxon>Gammaproteobacteria</taxon>
        <taxon>Chromatiales</taxon>
        <taxon>Ectothiorhodospiraceae</taxon>
        <taxon>Nitrococcus</taxon>
    </lineage>
</organism>
<protein>
    <submittedName>
        <fullName evidence="2">Putative transposase</fullName>
    </submittedName>
</protein>
<evidence type="ECO:0000313" key="2">
    <source>
        <dbReference type="EMBL" id="EAR22690.1"/>
    </source>
</evidence>
<comment type="caution">
    <text evidence="2">The sequence shown here is derived from an EMBL/GenBank/DDBJ whole genome shotgun (WGS) entry which is preliminary data.</text>
</comment>
<dbReference type="GO" id="GO:0004803">
    <property type="term" value="F:transposase activity"/>
    <property type="evidence" value="ECO:0007669"/>
    <property type="project" value="InterPro"/>
</dbReference>
<keyword evidence="3" id="KW-1185">Reference proteome</keyword>
<evidence type="ECO:0000259" key="1">
    <source>
        <dbReference type="Pfam" id="PF04986"/>
    </source>
</evidence>
<sequence length="63" mass="7034">MSEASEARPRSRASRPLDFIARLAALVPKPRVNLTRSHGVFASNSKHRVLVTRPQAVAKRSER</sequence>
<accession>A4BN91</accession>
<dbReference type="HOGENOM" id="CLU_2881299_0_0_6"/>
<dbReference type="Pfam" id="PF04986">
    <property type="entry name" value="Y2_Tnp"/>
    <property type="match status" value="1"/>
</dbReference>